<proteinExistence type="predicted"/>
<dbReference type="EMBL" id="JACHGF010000001">
    <property type="protein sequence ID" value="MBB5281923.1"/>
    <property type="molecule type" value="Genomic_DNA"/>
</dbReference>
<dbReference type="AlphaFoldDB" id="A0A840TL35"/>
<organism evidence="1 2">
    <name type="scientific">Rhabdobacter roseus</name>
    <dbReference type="NCBI Taxonomy" id="1655419"/>
    <lineage>
        <taxon>Bacteria</taxon>
        <taxon>Pseudomonadati</taxon>
        <taxon>Bacteroidota</taxon>
        <taxon>Cytophagia</taxon>
        <taxon>Cytophagales</taxon>
        <taxon>Cytophagaceae</taxon>
        <taxon>Rhabdobacter</taxon>
    </lineage>
</organism>
<comment type="caution">
    <text evidence="1">The sequence shown here is derived from an EMBL/GenBank/DDBJ whole genome shotgun (WGS) entry which is preliminary data.</text>
</comment>
<name>A0A840TL35_9BACT</name>
<reference evidence="1 2" key="1">
    <citation type="submission" date="2020-08" db="EMBL/GenBank/DDBJ databases">
        <title>Genomic Encyclopedia of Type Strains, Phase IV (KMG-IV): sequencing the most valuable type-strain genomes for metagenomic binning, comparative biology and taxonomic classification.</title>
        <authorList>
            <person name="Goeker M."/>
        </authorList>
    </citation>
    <scope>NUCLEOTIDE SEQUENCE [LARGE SCALE GENOMIC DNA]</scope>
    <source>
        <strain evidence="1 2">DSM 105074</strain>
    </source>
</reference>
<dbReference type="Proteomes" id="UP000557307">
    <property type="component" value="Unassembled WGS sequence"/>
</dbReference>
<dbReference type="RefSeq" id="WP_246439356.1">
    <property type="nucleotide sequence ID" value="NZ_JACHGF010000001.1"/>
</dbReference>
<accession>A0A840TL35</accession>
<evidence type="ECO:0000313" key="2">
    <source>
        <dbReference type="Proteomes" id="UP000557307"/>
    </source>
</evidence>
<evidence type="ECO:0000313" key="1">
    <source>
        <dbReference type="EMBL" id="MBB5281923.1"/>
    </source>
</evidence>
<protein>
    <submittedName>
        <fullName evidence="1">Uncharacterized protein</fullName>
    </submittedName>
</protein>
<sequence length="237" mass="26872">MVGESSGLARSSREGAFWTHNDSGGLPELYELDSRGTLLRTLPVPNAQNVDWEDLAQSPDGRLYIGDMGNNANQRRSLTIYTYSPEQQATEAVMTYRYADQTQFPPPPDQQHFDCEALFYFQQNLYLFTKTRSKSNPLVKTYTLPARPGEYALLPTDSLYLKAQVTGADISPDGSTFALLTYGKILLFEIQDQAINFKKPLGCIRFFKKQTEGIVFLNNKDLLVTNEQGQFFKLVRR</sequence>
<keyword evidence="2" id="KW-1185">Reference proteome</keyword>
<dbReference type="SUPFAM" id="SSF63829">
    <property type="entry name" value="Calcium-dependent phosphotriesterase"/>
    <property type="match status" value="1"/>
</dbReference>
<gene>
    <name evidence="1" type="ORF">HNQ92_000044</name>
</gene>